<feature type="domain" description="Major facilitator superfamily (MFS) profile" evidence="4">
    <location>
        <begin position="416"/>
        <end position="637"/>
    </location>
</feature>
<feature type="transmembrane region" description="Helical" evidence="3">
    <location>
        <begin position="452"/>
        <end position="472"/>
    </location>
</feature>
<organism evidence="5 6">
    <name type="scientific">Mytilus edulis</name>
    <name type="common">Blue mussel</name>
    <dbReference type="NCBI Taxonomy" id="6550"/>
    <lineage>
        <taxon>Eukaryota</taxon>
        <taxon>Metazoa</taxon>
        <taxon>Spiralia</taxon>
        <taxon>Lophotrochozoa</taxon>
        <taxon>Mollusca</taxon>
        <taxon>Bivalvia</taxon>
        <taxon>Autobranchia</taxon>
        <taxon>Pteriomorphia</taxon>
        <taxon>Mytilida</taxon>
        <taxon>Mytiloidea</taxon>
        <taxon>Mytilidae</taxon>
        <taxon>Mytilinae</taxon>
        <taxon>Mytilus</taxon>
    </lineage>
</organism>
<dbReference type="InterPro" id="IPR050327">
    <property type="entry name" value="Proton-linked_MCT"/>
</dbReference>
<dbReference type="GO" id="GO:0016020">
    <property type="term" value="C:membrane"/>
    <property type="evidence" value="ECO:0007669"/>
    <property type="project" value="UniProtKB-SubCell"/>
</dbReference>
<feature type="region of interest" description="Disordered" evidence="2">
    <location>
        <begin position="287"/>
        <end position="320"/>
    </location>
</feature>
<evidence type="ECO:0000256" key="1">
    <source>
        <dbReference type="ARBA" id="ARBA00004141"/>
    </source>
</evidence>
<feature type="transmembrane region" description="Helical" evidence="3">
    <location>
        <begin position="508"/>
        <end position="530"/>
    </location>
</feature>
<evidence type="ECO:0000313" key="6">
    <source>
        <dbReference type="Proteomes" id="UP000683360"/>
    </source>
</evidence>
<feature type="transmembrane region" description="Helical" evidence="3">
    <location>
        <begin position="419"/>
        <end position="440"/>
    </location>
</feature>
<dbReference type="InterPro" id="IPR011701">
    <property type="entry name" value="MFS"/>
</dbReference>
<dbReference type="PROSITE" id="PS50850">
    <property type="entry name" value="MFS"/>
    <property type="match status" value="1"/>
</dbReference>
<dbReference type="GO" id="GO:0008028">
    <property type="term" value="F:monocarboxylic acid transmembrane transporter activity"/>
    <property type="evidence" value="ECO:0007669"/>
    <property type="project" value="TreeGrafter"/>
</dbReference>
<dbReference type="Gene3D" id="1.20.1250.20">
    <property type="entry name" value="MFS general substrate transporter like domains"/>
    <property type="match status" value="2"/>
</dbReference>
<feature type="transmembrane region" description="Helical" evidence="3">
    <location>
        <begin position="234"/>
        <end position="254"/>
    </location>
</feature>
<dbReference type="Proteomes" id="UP000683360">
    <property type="component" value="Unassembled WGS sequence"/>
</dbReference>
<name>A0A8S3PRM7_MYTED</name>
<dbReference type="OrthoDB" id="6435476at2759"/>
<keyword evidence="3" id="KW-0472">Membrane</keyword>
<dbReference type="InterPro" id="IPR036259">
    <property type="entry name" value="MFS_trans_sf"/>
</dbReference>
<dbReference type="PANTHER" id="PTHR11360:SF306">
    <property type="entry name" value="RE01051P"/>
    <property type="match status" value="1"/>
</dbReference>
<sequence>MNINQSSLHSHACNIEWSSININQSSLHSHACNIEWSPININQSSILSRRCRTLELQKKMTVVKKTEYQRPVDRGWAWVVMCAIFLQLFLNVGISKSFGLFFIQFIIVYKTSASLISGVIALQTAMFSLSSLFILSYGTKLLGPRKLVMIGSMLVPAGYLLNAFAPDVAFLILSQSVLFGTGCALTLGPGLVVLSSYFDKRRGFANTISNIGASIGSLVFPKIIQVLIDVYGLQGALIFVSGILFHNLIVAMLLRPLPPLVETAGSIDGNNEKEELLKYTKKEVEFSESANPKTENRDKQSNSDAKDVCSQPNQNISSSLQEKNSQILNDKINDTLKQLKETSGISYNEKKLIVTNELCRSSLDLYTSTGSISCSIHNLRINEKVGVSSCSQSKATCCTKTSLTSLIDFKLLKNHKLQLVLFVAYFCIFSCGLTITYIPPFARENNTSDEEIAIIVMLFGACDVVARFSIAWISDSKKIKRTNILGITLLITGTVTMFNSFFTNFTSFAMFCVVNGLFGSIYFPFVPLLLVDSVGADNLPSALSLLILVHGISISIMAPLMGYIRDSTGSYNVTFYVIGCGMIIGALALFCDSWVMKLEEQRLQKNREVDSEVEEQKFQKNDIGHEEVVAVNGESTN</sequence>
<feature type="transmembrane region" description="Helical" evidence="3">
    <location>
        <begin position="573"/>
        <end position="595"/>
    </location>
</feature>
<feature type="compositionally biased region" description="Polar residues" evidence="2">
    <location>
        <begin position="310"/>
        <end position="320"/>
    </location>
</feature>
<feature type="transmembrane region" description="Helical" evidence="3">
    <location>
        <begin position="76"/>
        <end position="109"/>
    </location>
</feature>
<evidence type="ECO:0000313" key="5">
    <source>
        <dbReference type="EMBL" id="CAG2185989.1"/>
    </source>
</evidence>
<proteinExistence type="predicted"/>
<dbReference type="SUPFAM" id="SSF103473">
    <property type="entry name" value="MFS general substrate transporter"/>
    <property type="match status" value="1"/>
</dbReference>
<dbReference type="PANTHER" id="PTHR11360">
    <property type="entry name" value="MONOCARBOXYLATE TRANSPORTER"/>
    <property type="match status" value="1"/>
</dbReference>
<feature type="transmembrane region" description="Helical" evidence="3">
    <location>
        <begin position="210"/>
        <end position="228"/>
    </location>
</feature>
<evidence type="ECO:0000259" key="4">
    <source>
        <dbReference type="PROSITE" id="PS50850"/>
    </source>
</evidence>
<comment type="caution">
    <text evidence="5">The sequence shown here is derived from an EMBL/GenBank/DDBJ whole genome shotgun (WGS) entry which is preliminary data.</text>
</comment>
<reference evidence="5" key="1">
    <citation type="submission" date="2021-03" db="EMBL/GenBank/DDBJ databases">
        <authorList>
            <person name="Bekaert M."/>
        </authorList>
    </citation>
    <scope>NUCLEOTIDE SEQUENCE</scope>
</reference>
<dbReference type="Pfam" id="PF07690">
    <property type="entry name" value="MFS_1"/>
    <property type="match status" value="2"/>
</dbReference>
<protein>
    <submittedName>
        <fullName evidence="5">SLC16A4</fullName>
    </submittedName>
</protein>
<evidence type="ECO:0000256" key="3">
    <source>
        <dbReference type="SAM" id="Phobius"/>
    </source>
</evidence>
<dbReference type="EMBL" id="CAJPWZ010000112">
    <property type="protein sequence ID" value="CAG2185989.1"/>
    <property type="molecule type" value="Genomic_DNA"/>
</dbReference>
<gene>
    <name evidence="5" type="ORF">MEDL_1574</name>
</gene>
<keyword evidence="3" id="KW-0812">Transmembrane</keyword>
<feature type="transmembrane region" description="Helical" evidence="3">
    <location>
        <begin position="147"/>
        <end position="165"/>
    </location>
</feature>
<keyword evidence="6" id="KW-1185">Reference proteome</keyword>
<feature type="transmembrane region" description="Helical" evidence="3">
    <location>
        <begin position="542"/>
        <end position="561"/>
    </location>
</feature>
<feature type="transmembrane region" description="Helical" evidence="3">
    <location>
        <begin position="484"/>
        <end position="502"/>
    </location>
</feature>
<dbReference type="AlphaFoldDB" id="A0A8S3PRM7"/>
<comment type="subcellular location">
    <subcellularLocation>
        <location evidence="1">Membrane</location>
        <topology evidence="1">Multi-pass membrane protein</topology>
    </subcellularLocation>
</comment>
<evidence type="ECO:0000256" key="2">
    <source>
        <dbReference type="SAM" id="MobiDB-lite"/>
    </source>
</evidence>
<accession>A0A8S3PRM7</accession>
<keyword evidence="3" id="KW-1133">Transmembrane helix</keyword>
<feature type="compositionally biased region" description="Basic and acidic residues" evidence="2">
    <location>
        <begin position="294"/>
        <end position="307"/>
    </location>
</feature>
<feature type="transmembrane region" description="Helical" evidence="3">
    <location>
        <begin position="115"/>
        <end position="135"/>
    </location>
</feature>
<dbReference type="InterPro" id="IPR020846">
    <property type="entry name" value="MFS_dom"/>
</dbReference>
<feature type="transmembrane region" description="Helical" evidence="3">
    <location>
        <begin position="177"/>
        <end position="198"/>
    </location>
</feature>